<name>A0ABY6HK24_9ARCH</name>
<gene>
    <name evidence="1" type="ORF">NEF87_000162</name>
</gene>
<dbReference type="EMBL" id="CP104013">
    <property type="protein sequence ID" value="UYP43877.1"/>
    <property type="molecule type" value="Genomic_DNA"/>
</dbReference>
<sequence length="110" mass="13177">MNYIIETDSRRTRAPFFYPLFLRKEDNFLLLNRAITPNLTLKISDMANINIEFARYIPINGVLYQLYSILIDLHFIDHYLENELDNLFLMYETLPFQYPDHKKSVNILVS</sequence>
<evidence type="ECO:0000313" key="1">
    <source>
        <dbReference type="EMBL" id="UYP43877.1"/>
    </source>
</evidence>
<evidence type="ECO:0000313" key="2">
    <source>
        <dbReference type="Proteomes" id="UP001208689"/>
    </source>
</evidence>
<dbReference type="Proteomes" id="UP001208689">
    <property type="component" value="Chromosome"/>
</dbReference>
<protein>
    <submittedName>
        <fullName evidence="1">Uncharacterized protein</fullName>
    </submittedName>
</protein>
<accession>A0ABY6HK24</accession>
<organism evidence="1 2">
    <name type="scientific">Candidatus Lokiarchaeum ossiferum</name>
    <dbReference type="NCBI Taxonomy" id="2951803"/>
    <lineage>
        <taxon>Archaea</taxon>
        <taxon>Promethearchaeati</taxon>
        <taxon>Promethearchaeota</taxon>
        <taxon>Promethearchaeia</taxon>
        <taxon>Promethearchaeales</taxon>
        <taxon>Promethearchaeaceae</taxon>
        <taxon>Candidatus Lokiarchaeum</taxon>
    </lineage>
</organism>
<proteinExistence type="predicted"/>
<keyword evidence="2" id="KW-1185">Reference proteome</keyword>
<reference evidence="1" key="1">
    <citation type="submission" date="2022-09" db="EMBL/GenBank/DDBJ databases">
        <title>Actin cytoskeleton and complex cell architecture in an #Asgard archaeon.</title>
        <authorList>
            <person name="Ponce Toledo R.I."/>
            <person name="Schleper C."/>
            <person name="Rodrigues Oliveira T."/>
            <person name="Wollweber F."/>
            <person name="Xu J."/>
            <person name="Rittmann S."/>
            <person name="Klingl A."/>
            <person name="Pilhofer M."/>
        </authorList>
    </citation>
    <scope>NUCLEOTIDE SEQUENCE</scope>
    <source>
        <strain evidence="1">B-35</strain>
    </source>
</reference>